<dbReference type="Proteomes" id="UP000007110">
    <property type="component" value="Unassembled WGS sequence"/>
</dbReference>
<evidence type="ECO:0000256" key="17">
    <source>
        <dbReference type="SAM" id="SignalP"/>
    </source>
</evidence>
<dbReference type="GO" id="GO:0007602">
    <property type="term" value="P:phototransduction"/>
    <property type="evidence" value="ECO:0000318"/>
    <property type="project" value="GO_Central"/>
</dbReference>
<evidence type="ECO:0000256" key="13">
    <source>
        <dbReference type="ARBA" id="ARBA00023224"/>
    </source>
</evidence>
<dbReference type="OMA" id="IEAWRIC"/>
<evidence type="ECO:0000256" key="5">
    <source>
        <dbReference type="ARBA" id="ARBA00022692"/>
    </source>
</evidence>
<protein>
    <recommendedName>
        <fullName evidence="18">G-protein coupled receptors family 1 profile domain-containing protein</fullName>
    </recommendedName>
</protein>
<keyword evidence="14" id="KW-0966">Cell projection</keyword>
<feature type="transmembrane region" description="Helical" evidence="16">
    <location>
        <begin position="68"/>
        <end position="89"/>
    </location>
</feature>
<keyword evidence="8" id="KW-0969">Cilium</keyword>
<dbReference type="InterPro" id="IPR017452">
    <property type="entry name" value="GPCR_Rhodpsn_7TM"/>
</dbReference>
<reference evidence="20" key="1">
    <citation type="submission" date="2015-02" db="EMBL/GenBank/DDBJ databases">
        <title>Genome sequencing for Strongylocentrotus purpuratus.</title>
        <authorList>
            <person name="Murali S."/>
            <person name="Liu Y."/>
            <person name="Vee V."/>
            <person name="English A."/>
            <person name="Wang M."/>
            <person name="Skinner E."/>
            <person name="Han Y."/>
            <person name="Muzny D.M."/>
            <person name="Worley K.C."/>
            <person name="Gibbs R.A."/>
        </authorList>
    </citation>
    <scope>NUCLEOTIDE SEQUENCE</scope>
</reference>
<keyword evidence="4" id="KW-1003">Cell membrane</keyword>
<dbReference type="PANTHER" id="PTHR22752">
    <property type="entry name" value="G PROTEIN-COUPLED RECEPTOR"/>
    <property type="match status" value="1"/>
</dbReference>
<keyword evidence="10" id="KW-1015">Disulfide bond</keyword>
<keyword evidence="13" id="KW-0807">Transducer</keyword>
<evidence type="ECO:0000256" key="16">
    <source>
        <dbReference type="SAM" id="Phobius"/>
    </source>
</evidence>
<dbReference type="GO" id="GO:0060170">
    <property type="term" value="C:ciliary membrane"/>
    <property type="evidence" value="ECO:0007669"/>
    <property type="project" value="UniProtKB-SubCell"/>
</dbReference>
<keyword evidence="12" id="KW-0325">Glycoprotein</keyword>
<feature type="domain" description="G-protein coupled receptors family 1 profile" evidence="18">
    <location>
        <begin position="7"/>
        <end position="202"/>
    </location>
</feature>
<dbReference type="KEGG" id="spu:105445054"/>
<dbReference type="GO" id="GO:0005886">
    <property type="term" value="C:plasma membrane"/>
    <property type="evidence" value="ECO:0000318"/>
    <property type="project" value="GO_Central"/>
</dbReference>
<evidence type="ECO:0000256" key="6">
    <source>
        <dbReference type="ARBA" id="ARBA00022989"/>
    </source>
</evidence>
<accession>A0A7M7LTP5</accession>
<dbReference type="PANTHER" id="PTHR22752:SF10">
    <property type="entry name" value="G-PROTEIN COUPLED RECEPTOR 161"/>
    <property type="match status" value="1"/>
</dbReference>
<comment type="subcellular location">
    <subcellularLocation>
        <location evidence="2">Cell membrane</location>
        <topology evidence="2">Multi-pass membrane protein</topology>
    </subcellularLocation>
    <subcellularLocation>
        <location evidence="1">Cell projection</location>
        <location evidence="1">Cilium membrane</location>
    </subcellularLocation>
</comment>
<dbReference type="CDD" id="cd00637">
    <property type="entry name" value="7tm_classA_rhodopsin-like"/>
    <property type="match status" value="1"/>
</dbReference>
<feature type="signal peptide" evidence="17">
    <location>
        <begin position="1"/>
        <end position="20"/>
    </location>
</feature>
<dbReference type="AlphaFoldDB" id="A0A7M7LTP5"/>
<evidence type="ECO:0000256" key="8">
    <source>
        <dbReference type="ARBA" id="ARBA00023069"/>
    </source>
</evidence>
<feature type="region of interest" description="Disordered" evidence="15">
    <location>
        <begin position="414"/>
        <end position="451"/>
    </location>
</feature>
<evidence type="ECO:0000256" key="7">
    <source>
        <dbReference type="ARBA" id="ARBA00023040"/>
    </source>
</evidence>
<keyword evidence="20" id="KW-1185">Reference proteome</keyword>
<feature type="transmembrane region" description="Helical" evidence="16">
    <location>
        <begin position="161"/>
        <end position="183"/>
    </location>
</feature>
<keyword evidence="3" id="KW-0217">Developmental protein</keyword>
<feature type="compositionally biased region" description="Polar residues" evidence="15">
    <location>
        <begin position="437"/>
        <end position="449"/>
    </location>
</feature>
<evidence type="ECO:0000256" key="11">
    <source>
        <dbReference type="ARBA" id="ARBA00023170"/>
    </source>
</evidence>
<evidence type="ECO:0000256" key="3">
    <source>
        <dbReference type="ARBA" id="ARBA00022473"/>
    </source>
</evidence>
<feature type="transmembrane region" description="Helical" evidence="16">
    <location>
        <begin position="522"/>
        <end position="545"/>
    </location>
</feature>
<feature type="compositionally biased region" description="Acidic residues" evidence="15">
    <location>
        <begin position="414"/>
        <end position="436"/>
    </location>
</feature>
<dbReference type="EnsemblMetazoa" id="XM_011680070">
    <property type="protein sequence ID" value="XP_011678372"/>
    <property type="gene ID" value="LOC105445054"/>
</dbReference>
<dbReference type="GO" id="GO:0007186">
    <property type="term" value="P:G protein-coupled receptor signaling pathway"/>
    <property type="evidence" value="ECO:0000318"/>
    <property type="project" value="GO_Central"/>
</dbReference>
<dbReference type="SUPFAM" id="SSF81321">
    <property type="entry name" value="Family A G protein-coupled receptor-like"/>
    <property type="match status" value="1"/>
</dbReference>
<feature type="chain" id="PRO_5029610677" description="G-protein coupled receptors family 1 profile domain-containing protein" evidence="17">
    <location>
        <begin position="21"/>
        <end position="571"/>
    </location>
</feature>
<proteinExistence type="predicted"/>
<dbReference type="PRINTS" id="PR00237">
    <property type="entry name" value="GPCRRHODOPSN"/>
</dbReference>
<dbReference type="PROSITE" id="PS50262">
    <property type="entry name" value="G_PROTEIN_RECEP_F1_2"/>
    <property type="match status" value="1"/>
</dbReference>
<dbReference type="Pfam" id="PF00001">
    <property type="entry name" value="7tm_1"/>
    <property type="match status" value="1"/>
</dbReference>
<reference evidence="19" key="2">
    <citation type="submission" date="2021-01" db="UniProtKB">
        <authorList>
            <consortium name="EnsemblMetazoa"/>
        </authorList>
    </citation>
    <scope>IDENTIFICATION</scope>
</reference>
<feature type="transmembrane region" description="Helical" evidence="16">
    <location>
        <begin position="109"/>
        <end position="130"/>
    </location>
</feature>
<feature type="transmembrane region" description="Helical" evidence="16">
    <location>
        <begin position="492"/>
        <end position="516"/>
    </location>
</feature>
<keyword evidence="17" id="KW-0732">Signal</keyword>
<keyword evidence="7" id="KW-0297">G-protein coupled receptor</keyword>
<evidence type="ECO:0000259" key="18">
    <source>
        <dbReference type="PROSITE" id="PS50262"/>
    </source>
</evidence>
<dbReference type="InterPro" id="IPR000276">
    <property type="entry name" value="GPCR_Rhodpsn"/>
</dbReference>
<keyword evidence="5 16" id="KW-0812">Transmembrane</keyword>
<dbReference type="GO" id="GO:0071482">
    <property type="term" value="P:cellular response to light stimulus"/>
    <property type="evidence" value="ECO:0000318"/>
    <property type="project" value="GO_Central"/>
</dbReference>
<dbReference type="RefSeq" id="XP_011678372.2">
    <property type="nucleotide sequence ID" value="XM_011680070.2"/>
</dbReference>
<evidence type="ECO:0000256" key="10">
    <source>
        <dbReference type="ARBA" id="ARBA00023157"/>
    </source>
</evidence>
<dbReference type="Gene3D" id="1.20.1070.10">
    <property type="entry name" value="Rhodopsin 7-helix transmembrane proteins"/>
    <property type="match status" value="2"/>
</dbReference>
<keyword evidence="9 16" id="KW-0472">Membrane</keyword>
<evidence type="ECO:0000256" key="1">
    <source>
        <dbReference type="ARBA" id="ARBA00004309"/>
    </source>
</evidence>
<evidence type="ECO:0000256" key="14">
    <source>
        <dbReference type="ARBA" id="ARBA00023273"/>
    </source>
</evidence>
<evidence type="ECO:0000256" key="4">
    <source>
        <dbReference type="ARBA" id="ARBA00022475"/>
    </source>
</evidence>
<dbReference type="GO" id="GO:0008020">
    <property type="term" value="F:G protein-coupled photoreceptor activity"/>
    <property type="evidence" value="ECO:0000318"/>
    <property type="project" value="GO_Central"/>
</dbReference>
<keyword evidence="11" id="KW-0675">Receptor</keyword>
<evidence type="ECO:0000256" key="15">
    <source>
        <dbReference type="SAM" id="MobiDB-lite"/>
    </source>
</evidence>
<evidence type="ECO:0000313" key="20">
    <source>
        <dbReference type="Proteomes" id="UP000007110"/>
    </source>
</evidence>
<dbReference type="OrthoDB" id="10144285at2759"/>
<evidence type="ECO:0000313" key="19">
    <source>
        <dbReference type="EnsemblMetazoa" id="XP_011678372"/>
    </source>
</evidence>
<evidence type="ECO:0000256" key="9">
    <source>
        <dbReference type="ARBA" id="ARBA00023136"/>
    </source>
</evidence>
<dbReference type="GeneID" id="105445054"/>
<evidence type="ECO:0000256" key="12">
    <source>
        <dbReference type="ARBA" id="ARBA00023180"/>
    </source>
</evidence>
<name>A0A7M7LTP5_STRPU</name>
<evidence type="ECO:0000256" key="2">
    <source>
        <dbReference type="ARBA" id="ARBA00004651"/>
    </source>
</evidence>
<keyword evidence="6 16" id="KW-1133">Transmembrane helix</keyword>
<organism evidence="19 20">
    <name type="scientific">Strongylocentrotus purpuratus</name>
    <name type="common">Purple sea urchin</name>
    <dbReference type="NCBI Taxonomy" id="7668"/>
    <lineage>
        <taxon>Eukaryota</taxon>
        <taxon>Metazoa</taxon>
        <taxon>Echinodermata</taxon>
        <taxon>Eleutherozoa</taxon>
        <taxon>Echinozoa</taxon>
        <taxon>Echinoidea</taxon>
        <taxon>Euechinoidea</taxon>
        <taxon>Echinacea</taxon>
        <taxon>Camarodonta</taxon>
        <taxon>Echinidea</taxon>
        <taxon>Strongylocentrotidae</taxon>
        <taxon>Strongylocentrotus</taxon>
    </lineage>
</organism>
<sequence length="571" mass="64150">MVFAWLANIVALVTILRVQSLRNTPHNTLILNLTVADLGRALLVMPFSLKSVLDGGEYLTDSPPACKIVGFFTVFFIFINFITVAFIAIDRVIVVTSCNKCNISDWTRVRVMVASAWLIAASISLLPTLIETISTIKYIEAWRICGVPPHIVDTFNIFTKVIMLGIVLPTMVVSYTIIAVLLWKRDRKLTRRRRRGLRSTIVARPAVPVPTSPVGFRKVTFDMRVTIPDRQSVEFGINEEQPVSQCLDQQGYEAPPGVNSFGHASQDTNRIEVKSISKVEDCDASLAWNRNKPIKRNRKSVIFEDRHQSAHDGAAPVRYGLGARLSALLNIKKEPSVNEDVADGEEDNCVIKGFKSAHGTGFTPGTSIYSAGTGEDDTGTNYRTVIETRTRRLSHLFGSLKGIVGLGHYGREDDDDDEFTENYSDRDDEQTCDIDSEPSQTMTTHSMSPSMVDCATGKDDENMDDVVRSPRVRRRNRKTKLEKLRNIRQRRVALTGVLLVCCNIVFSLPLAVWSFFDSPADWYGVLAFWLTYCVTIADPMVYAFMNRRVKKELKMYRKTIANSLPCKNKEE</sequence>
<dbReference type="InParanoid" id="A0A7M7LTP5"/>